<proteinExistence type="predicted"/>
<dbReference type="AlphaFoldDB" id="A0AAD8Y9H4"/>
<protein>
    <submittedName>
        <fullName evidence="2">AAA ATPase</fullName>
    </submittedName>
</protein>
<dbReference type="Pfam" id="PF13191">
    <property type="entry name" value="AAA_16"/>
    <property type="match status" value="1"/>
</dbReference>
<organism evidence="2 3">
    <name type="scientific">Skeletonema marinoi</name>
    <dbReference type="NCBI Taxonomy" id="267567"/>
    <lineage>
        <taxon>Eukaryota</taxon>
        <taxon>Sar</taxon>
        <taxon>Stramenopiles</taxon>
        <taxon>Ochrophyta</taxon>
        <taxon>Bacillariophyta</taxon>
        <taxon>Coscinodiscophyceae</taxon>
        <taxon>Thalassiosirophycidae</taxon>
        <taxon>Thalassiosirales</taxon>
        <taxon>Skeletonemataceae</taxon>
        <taxon>Skeletonema</taxon>
        <taxon>Skeletonema marinoi-dohrnii complex</taxon>
    </lineage>
</organism>
<dbReference type="PANTHER" id="PTHR43642:SF1">
    <property type="entry name" value="HYBRID SIGNAL TRANSDUCTION HISTIDINE KINASE G"/>
    <property type="match status" value="1"/>
</dbReference>
<feature type="domain" description="Orc1-like AAA ATPase" evidence="1">
    <location>
        <begin position="77"/>
        <end position="293"/>
    </location>
</feature>
<dbReference type="EMBL" id="JATAAI010000011">
    <property type="protein sequence ID" value="KAK1742284.1"/>
    <property type="molecule type" value="Genomic_DNA"/>
</dbReference>
<dbReference type="InterPro" id="IPR041664">
    <property type="entry name" value="AAA_16"/>
</dbReference>
<evidence type="ECO:0000259" key="1">
    <source>
        <dbReference type="Pfam" id="PF13191"/>
    </source>
</evidence>
<dbReference type="InterPro" id="IPR053159">
    <property type="entry name" value="Hybrid_Histidine_Kinase"/>
</dbReference>
<dbReference type="PANTHER" id="PTHR43642">
    <property type="entry name" value="HYBRID SIGNAL TRANSDUCTION HISTIDINE KINASE G"/>
    <property type="match status" value="1"/>
</dbReference>
<gene>
    <name evidence="2" type="ORF">QTG54_006849</name>
</gene>
<comment type="caution">
    <text evidence="2">The sequence shown here is derived from an EMBL/GenBank/DDBJ whole genome shotgun (WGS) entry which is preliminary data.</text>
</comment>
<reference evidence="2" key="1">
    <citation type="submission" date="2023-06" db="EMBL/GenBank/DDBJ databases">
        <title>Survivors Of The Sea: Transcriptome response of Skeletonema marinoi to long-term dormancy.</title>
        <authorList>
            <person name="Pinder M.I.M."/>
            <person name="Kourtchenko O."/>
            <person name="Robertson E.K."/>
            <person name="Larsson T."/>
            <person name="Maumus F."/>
            <person name="Osuna-Cruz C.M."/>
            <person name="Vancaester E."/>
            <person name="Stenow R."/>
            <person name="Vandepoele K."/>
            <person name="Ploug H."/>
            <person name="Bruchert V."/>
            <person name="Godhe A."/>
            <person name="Topel M."/>
        </authorList>
    </citation>
    <scope>NUCLEOTIDE SEQUENCE</scope>
    <source>
        <strain evidence="2">R05AC</strain>
    </source>
</reference>
<dbReference type="SUPFAM" id="SSF52540">
    <property type="entry name" value="P-loop containing nucleoside triphosphate hydrolases"/>
    <property type="match status" value="1"/>
</dbReference>
<keyword evidence="3" id="KW-1185">Reference proteome</keyword>
<evidence type="ECO:0000313" key="3">
    <source>
        <dbReference type="Proteomes" id="UP001224775"/>
    </source>
</evidence>
<dbReference type="InterPro" id="IPR027417">
    <property type="entry name" value="P-loop_NTPase"/>
</dbReference>
<name>A0AAD8Y9H4_9STRA</name>
<accession>A0AAD8Y9H4</accession>
<sequence>MSTTSPSCRSSTQHLADIVVTAAESSQKINNQIFNIAQLRVSNMQLHGRDDDIKLLRSKLRELAEKKDVGDEEYAAKSRAGEMVLVSGTSGTGKSALIHKGLGNPAAKSGYIFASGKFEDKFHRPLSAFSDAMTRLAKFITVDHNKMGKLSSGGQSIATLIRNKIQNEFEVEDAKQLRRVLPGCAELLGLGSRRRSKFSSFLCPSSHAAKEALFRSAPQLGSAKRRLQVSLALAGKESIAKMHYAVRRLLKIICSHLKGVVLFIDDLQWSDTATLDLLKSIVLDGEIPSLLIVGAYREDEVPDHHPLAFHIRELEQMNMSITKIRIGNLSVGYAIPLVAEALGMDDDDSKVKSLAETIHRKTEGNPFFMLMFLRSLYDEKLLQYNFGAMKWTWTTMQSAQR</sequence>
<dbReference type="Proteomes" id="UP001224775">
    <property type="component" value="Unassembled WGS sequence"/>
</dbReference>
<evidence type="ECO:0000313" key="2">
    <source>
        <dbReference type="EMBL" id="KAK1742284.1"/>
    </source>
</evidence>